<dbReference type="STRING" id="497964.CfE428DRAFT_0176"/>
<evidence type="ECO:0000256" key="1">
    <source>
        <dbReference type="SAM" id="MobiDB-lite"/>
    </source>
</evidence>
<comment type="caution">
    <text evidence="2">The sequence shown here is derived from an EMBL/GenBank/DDBJ whole genome shotgun (WGS) entry which is preliminary data.</text>
</comment>
<feature type="region of interest" description="Disordered" evidence="1">
    <location>
        <begin position="175"/>
        <end position="194"/>
    </location>
</feature>
<dbReference type="EMBL" id="ABVL01000001">
    <property type="protein sequence ID" value="EDY22051.1"/>
    <property type="molecule type" value="Genomic_DNA"/>
</dbReference>
<name>B4CU13_9BACT</name>
<organism evidence="2 3">
    <name type="scientific">Chthoniobacter flavus Ellin428</name>
    <dbReference type="NCBI Taxonomy" id="497964"/>
    <lineage>
        <taxon>Bacteria</taxon>
        <taxon>Pseudomonadati</taxon>
        <taxon>Verrucomicrobiota</taxon>
        <taxon>Spartobacteria</taxon>
        <taxon>Chthoniobacterales</taxon>
        <taxon>Chthoniobacteraceae</taxon>
        <taxon>Chthoniobacter</taxon>
    </lineage>
</organism>
<gene>
    <name evidence="2" type="ORF">CfE428DRAFT_0176</name>
</gene>
<dbReference type="Proteomes" id="UP000005824">
    <property type="component" value="Unassembled WGS sequence"/>
</dbReference>
<sequence>MIRLQPHGQRARQTQRVAELGHYARLCRDEDEVLVAHQLAHRGDHLGREPRCERGKRRGIRLVAKQPVAQFSDTQPADRLERRAVLAIKNQPGDFVLLVRNERFLEKARERHFGETHLRGHALLGAGRGEPGELVARTQWRRLGEQCLEIRKNVRPSVESQPIAHRMNNIPRVPRNASRRSVTIAQRRSRNQKG</sequence>
<proteinExistence type="predicted"/>
<keyword evidence="3" id="KW-1185">Reference proteome</keyword>
<accession>B4CU13</accession>
<dbReference type="AlphaFoldDB" id="B4CU13"/>
<evidence type="ECO:0000313" key="3">
    <source>
        <dbReference type="Proteomes" id="UP000005824"/>
    </source>
</evidence>
<reference evidence="2 3" key="1">
    <citation type="journal article" date="2011" name="J. Bacteriol.">
        <title>Genome sequence of Chthoniobacter flavus Ellin428, an aerobic heterotrophic soil bacterium.</title>
        <authorList>
            <person name="Kant R."/>
            <person name="van Passel M.W."/>
            <person name="Palva A."/>
            <person name="Lucas S."/>
            <person name="Lapidus A."/>
            <person name="Glavina Del Rio T."/>
            <person name="Dalin E."/>
            <person name="Tice H."/>
            <person name="Bruce D."/>
            <person name="Goodwin L."/>
            <person name="Pitluck S."/>
            <person name="Larimer F.W."/>
            <person name="Land M.L."/>
            <person name="Hauser L."/>
            <person name="Sangwan P."/>
            <person name="de Vos W.M."/>
            <person name="Janssen P.H."/>
            <person name="Smidt H."/>
        </authorList>
    </citation>
    <scope>NUCLEOTIDE SEQUENCE [LARGE SCALE GENOMIC DNA]</scope>
    <source>
        <strain evidence="2 3">Ellin428</strain>
    </source>
</reference>
<protein>
    <submittedName>
        <fullName evidence="2">Uncharacterized protein</fullName>
    </submittedName>
</protein>
<dbReference type="InParanoid" id="B4CU13"/>
<evidence type="ECO:0000313" key="2">
    <source>
        <dbReference type="EMBL" id="EDY22051.1"/>
    </source>
</evidence>